<proteinExistence type="predicted"/>
<evidence type="ECO:0000313" key="3">
    <source>
        <dbReference type="Proteomes" id="UP000797356"/>
    </source>
</evidence>
<reference evidence="2" key="2">
    <citation type="submission" date="2019-07" db="EMBL/GenBank/DDBJ databases">
        <authorList>
            <person name="Yang Y."/>
            <person name="Bocs S."/>
            <person name="Baudouin L."/>
        </authorList>
    </citation>
    <scope>NUCLEOTIDE SEQUENCE</scope>
    <source>
        <tissue evidence="2">Spear leaf of Hainan Tall coconut</tissue>
    </source>
</reference>
<name>A0A8K0I9V6_COCNU</name>
<reference evidence="2" key="1">
    <citation type="journal article" date="2017" name="Gigascience">
        <title>The genome draft of coconut (Cocos nucifera).</title>
        <authorList>
            <person name="Xiao Y."/>
            <person name="Xu P."/>
            <person name="Fan H."/>
            <person name="Baudouin L."/>
            <person name="Xia W."/>
            <person name="Bocs S."/>
            <person name="Xu J."/>
            <person name="Li Q."/>
            <person name="Guo A."/>
            <person name="Zhou L."/>
            <person name="Li J."/>
            <person name="Wu Y."/>
            <person name="Ma Z."/>
            <person name="Armero A."/>
            <person name="Issali A.E."/>
            <person name="Liu N."/>
            <person name="Peng M."/>
            <person name="Yang Y."/>
        </authorList>
    </citation>
    <scope>NUCLEOTIDE SEQUENCE</scope>
    <source>
        <tissue evidence="2">Spear leaf of Hainan Tall coconut</tissue>
    </source>
</reference>
<evidence type="ECO:0000313" key="2">
    <source>
        <dbReference type="EMBL" id="KAG1346391.1"/>
    </source>
</evidence>
<organism evidence="2 3">
    <name type="scientific">Cocos nucifera</name>
    <name type="common">Coconut palm</name>
    <dbReference type="NCBI Taxonomy" id="13894"/>
    <lineage>
        <taxon>Eukaryota</taxon>
        <taxon>Viridiplantae</taxon>
        <taxon>Streptophyta</taxon>
        <taxon>Embryophyta</taxon>
        <taxon>Tracheophyta</taxon>
        <taxon>Spermatophyta</taxon>
        <taxon>Magnoliopsida</taxon>
        <taxon>Liliopsida</taxon>
        <taxon>Arecaceae</taxon>
        <taxon>Arecoideae</taxon>
        <taxon>Cocoseae</taxon>
        <taxon>Attaleinae</taxon>
        <taxon>Cocos</taxon>
    </lineage>
</organism>
<evidence type="ECO:0000256" key="1">
    <source>
        <dbReference type="SAM" id="MobiDB-lite"/>
    </source>
</evidence>
<accession>A0A8K0I9V6</accession>
<keyword evidence="3" id="KW-1185">Reference proteome</keyword>
<dbReference type="EMBL" id="CM017877">
    <property type="protein sequence ID" value="KAG1346391.1"/>
    <property type="molecule type" value="Genomic_DNA"/>
</dbReference>
<gene>
    <name evidence="2" type="ORF">COCNU_06G002200</name>
</gene>
<dbReference type="AlphaFoldDB" id="A0A8K0I9V6"/>
<dbReference type="Proteomes" id="UP000797356">
    <property type="component" value="Chromosome 6"/>
</dbReference>
<feature type="region of interest" description="Disordered" evidence="1">
    <location>
        <begin position="1"/>
        <end position="25"/>
    </location>
</feature>
<feature type="compositionally biased region" description="Low complexity" evidence="1">
    <location>
        <begin position="1"/>
        <end position="12"/>
    </location>
</feature>
<comment type="caution">
    <text evidence="2">The sequence shown here is derived from an EMBL/GenBank/DDBJ whole genome shotgun (WGS) entry which is preliminary data.</text>
</comment>
<sequence>MMLPENGGNVAANEEETTNSLLTRDDFQPIDTEGLVINVRFSGPSSDQQEMFRSFEMKRSLIWSC</sequence>
<protein>
    <submittedName>
        <fullName evidence="2">Uncharacterized protein</fullName>
    </submittedName>
</protein>